<organism evidence="3 4">
    <name type="scientific">Actinoplanes utahensis</name>
    <dbReference type="NCBI Taxonomy" id="1869"/>
    <lineage>
        <taxon>Bacteria</taxon>
        <taxon>Bacillati</taxon>
        <taxon>Actinomycetota</taxon>
        <taxon>Actinomycetes</taxon>
        <taxon>Micromonosporales</taxon>
        <taxon>Micromonosporaceae</taxon>
        <taxon>Actinoplanes</taxon>
    </lineage>
</organism>
<gene>
    <name evidence="3" type="ORF">MB27_06595</name>
</gene>
<dbReference type="EMBL" id="JRTT01000006">
    <property type="protein sequence ID" value="KHD78131.1"/>
    <property type="molecule type" value="Genomic_DNA"/>
</dbReference>
<dbReference type="InterPro" id="IPR014756">
    <property type="entry name" value="Ig_E-set"/>
</dbReference>
<name>A0A0A6URR5_ACTUT</name>
<feature type="domain" description="IPT/TIG" evidence="2">
    <location>
        <begin position="178"/>
        <end position="252"/>
    </location>
</feature>
<sequence>MNLSKPAASLACAATTALVLTGTAVPARAAALNMTLTKPYGLSGGGNMVVGTVPATAANANTFAEGVVPQVQFQFGPCTSTAKSPVQIASNAGAVTAGILTVDPADITRVSGTKIAFRVPSSSYPALDGQGAPSAINTTGLVLAAGQTTGKWSVCAYSGVSPTGPLLATSTYNVVTKPTIVSATPTSSPAGGGQTITVTGTGFTAVTMPVTATIGGTPVTNIKLASDGRSFTAVTGPRAPQSNLTMTISTPGGPVHSTDPDNNSGTADPAILFDYSNGINVAPDNGRPGKKVTLDITGAGFSQLNFVNGSAPTSADPHVFLVDGAYNMGSNRGVAECEDVVVVTDNELVCNLDLAADALDPSNSSPTGNPIPHDAYVVTVVDNGATNAGGNGNPSIVSSGATFTVGPY</sequence>
<dbReference type="RefSeq" id="WP_043523216.1">
    <property type="nucleotide sequence ID" value="NZ_BAABKU010000004.1"/>
</dbReference>
<dbReference type="CDD" id="cd00603">
    <property type="entry name" value="IPT_PCSR"/>
    <property type="match status" value="1"/>
</dbReference>
<evidence type="ECO:0000313" key="3">
    <source>
        <dbReference type="EMBL" id="KHD78131.1"/>
    </source>
</evidence>
<keyword evidence="4" id="KW-1185">Reference proteome</keyword>
<dbReference type="InterPro" id="IPR002909">
    <property type="entry name" value="IPT_dom"/>
</dbReference>
<dbReference type="AlphaFoldDB" id="A0A0A6URR5"/>
<feature type="chain" id="PRO_5002021933" description="IPT/TIG domain-containing protein" evidence="1">
    <location>
        <begin position="30"/>
        <end position="408"/>
    </location>
</feature>
<dbReference type="OrthoDB" id="3290226at2"/>
<evidence type="ECO:0000256" key="1">
    <source>
        <dbReference type="SAM" id="SignalP"/>
    </source>
</evidence>
<dbReference type="InterPro" id="IPR013783">
    <property type="entry name" value="Ig-like_fold"/>
</dbReference>
<proteinExistence type="predicted"/>
<accession>A0A0A6URR5</accession>
<dbReference type="SUPFAM" id="SSF81296">
    <property type="entry name" value="E set domains"/>
    <property type="match status" value="1"/>
</dbReference>
<feature type="signal peptide" evidence="1">
    <location>
        <begin position="1"/>
        <end position="29"/>
    </location>
</feature>
<evidence type="ECO:0000313" key="4">
    <source>
        <dbReference type="Proteomes" id="UP000054537"/>
    </source>
</evidence>
<dbReference type="Gene3D" id="2.60.40.10">
    <property type="entry name" value="Immunoglobulins"/>
    <property type="match status" value="1"/>
</dbReference>
<protein>
    <recommendedName>
        <fullName evidence="2">IPT/TIG domain-containing protein</fullName>
    </recommendedName>
</protein>
<keyword evidence="1" id="KW-0732">Signal</keyword>
<dbReference type="Proteomes" id="UP000054537">
    <property type="component" value="Unassembled WGS sequence"/>
</dbReference>
<dbReference type="Pfam" id="PF01833">
    <property type="entry name" value="TIG"/>
    <property type="match status" value="1"/>
</dbReference>
<reference evidence="3 4" key="1">
    <citation type="submission" date="2014-10" db="EMBL/GenBank/DDBJ databases">
        <title>Draft genome sequence of Actinoplanes utahensis NRRL 12052.</title>
        <authorList>
            <person name="Velasco-Bucheli B."/>
            <person name="del Cerro C."/>
            <person name="Hormigo D."/>
            <person name="Garcia J.L."/>
            <person name="Acebal C."/>
            <person name="Arroyo M."/>
            <person name="de la Mata I."/>
        </authorList>
    </citation>
    <scope>NUCLEOTIDE SEQUENCE [LARGE SCALE GENOMIC DNA]</scope>
    <source>
        <strain evidence="3 4">NRRL 12052</strain>
    </source>
</reference>
<evidence type="ECO:0000259" key="2">
    <source>
        <dbReference type="Pfam" id="PF01833"/>
    </source>
</evidence>
<comment type="caution">
    <text evidence="3">The sequence shown here is derived from an EMBL/GenBank/DDBJ whole genome shotgun (WGS) entry which is preliminary data.</text>
</comment>
<dbReference type="GO" id="GO:0005975">
    <property type="term" value="P:carbohydrate metabolic process"/>
    <property type="evidence" value="ECO:0007669"/>
    <property type="project" value="UniProtKB-ARBA"/>
</dbReference>
<dbReference type="STRING" id="1869.MB27_06595"/>